<dbReference type="Gene3D" id="6.10.250.2410">
    <property type="match status" value="1"/>
</dbReference>
<dbReference type="Pfam" id="PF02616">
    <property type="entry name" value="SMC_ScpA"/>
    <property type="match status" value="1"/>
</dbReference>
<proteinExistence type="predicted"/>
<accession>A0A0G1E997</accession>
<dbReference type="InterPro" id="IPR003768">
    <property type="entry name" value="ScpA"/>
</dbReference>
<dbReference type="EMBL" id="LCEK01000036">
    <property type="protein sequence ID" value="KKS71138.1"/>
    <property type="molecule type" value="Genomic_DNA"/>
</dbReference>
<dbReference type="PANTHER" id="PTHR33969">
    <property type="entry name" value="SEGREGATION AND CONDENSATION PROTEIN A"/>
    <property type="match status" value="1"/>
</dbReference>
<dbReference type="PATRIC" id="fig|1619052.3.peg.768"/>
<organism evidence="2 3">
    <name type="scientific">Candidatus Magasanikbacteria bacterium GW2011_GWE2_42_7</name>
    <dbReference type="NCBI Taxonomy" id="1619052"/>
    <lineage>
        <taxon>Bacteria</taxon>
        <taxon>Candidatus Magasanikiibacteriota</taxon>
    </lineage>
</organism>
<reference evidence="2 3" key="1">
    <citation type="journal article" date="2015" name="Nature">
        <title>rRNA introns, odd ribosomes, and small enigmatic genomes across a large radiation of phyla.</title>
        <authorList>
            <person name="Brown C.T."/>
            <person name="Hug L.A."/>
            <person name="Thomas B.C."/>
            <person name="Sharon I."/>
            <person name="Castelle C.J."/>
            <person name="Singh A."/>
            <person name="Wilkins M.J."/>
            <person name="Williams K.H."/>
            <person name="Banfield J.F."/>
        </authorList>
    </citation>
    <scope>NUCLEOTIDE SEQUENCE [LARGE SCALE GENOMIC DNA]</scope>
</reference>
<name>A0A0G1E997_9BACT</name>
<evidence type="ECO:0000313" key="3">
    <source>
        <dbReference type="Proteomes" id="UP000033867"/>
    </source>
</evidence>
<protein>
    <recommendedName>
        <fullName evidence="1">Segregation and condensation protein A</fullName>
    </recommendedName>
</protein>
<dbReference type="PANTHER" id="PTHR33969:SF2">
    <property type="entry name" value="SEGREGATION AND CONDENSATION PROTEIN A"/>
    <property type="match status" value="1"/>
</dbReference>
<dbReference type="AlphaFoldDB" id="A0A0G1E997"/>
<sequence length="229" mass="25952">MDLTLKQFTGPFDLLLSLVEGQELQISEITLSEVTEQYLTYLDTLEEDRVEELADFLVVAAKLLYLKSKRLLPEFLPEEEDDTDGLEAQLKLYKQFVDASKIVDKLWLGDKKSGFRSEPPKQRDGFALPPGLDLEALGQSMVHLVSKIAPPKKLPRTHIDKGVSLKERIDAIRKLLKERKSFRFADALSDANNKTEVIIGFLAILELVKQKSLYLDQDATFGDIMITRA</sequence>
<gene>
    <name evidence="2" type="ORF">UV42_C0036G0034</name>
</gene>
<dbReference type="Gene3D" id="1.10.10.580">
    <property type="entry name" value="Structural maintenance of chromosome 1. Chain E"/>
    <property type="match status" value="1"/>
</dbReference>
<dbReference type="Proteomes" id="UP000033867">
    <property type="component" value="Unassembled WGS sequence"/>
</dbReference>
<comment type="caution">
    <text evidence="2">The sequence shown here is derived from an EMBL/GenBank/DDBJ whole genome shotgun (WGS) entry which is preliminary data.</text>
</comment>
<evidence type="ECO:0000313" key="2">
    <source>
        <dbReference type="EMBL" id="KKS71138.1"/>
    </source>
</evidence>
<dbReference type="InterPro" id="IPR023093">
    <property type="entry name" value="ScpA-like_C"/>
</dbReference>
<evidence type="ECO:0000256" key="1">
    <source>
        <dbReference type="ARBA" id="ARBA00044777"/>
    </source>
</evidence>